<organism evidence="2 3">
    <name type="scientific">Fadolivirus FV1/VV64</name>
    <dbReference type="NCBI Taxonomy" id="3070911"/>
    <lineage>
        <taxon>Viruses</taxon>
        <taxon>Varidnaviria</taxon>
        <taxon>Bamfordvirae</taxon>
        <taxon>Nucleocytoviricota</taxon>
        <taxon>Megaviricetes</taxon>
        <taxon>Imitervirales</taxon>
        <taxon>Mimiviridae</taxon>
        <taxon>Klosneuvirinae</taxon>
        <taxon>Fadolivirus</taxon>
        <taxon>Fadolivirus algeromassiliense</taxon>
    </lineage>
</organism>
<gene>
    <name evidence="2" type="ORF">Fadolivirus_1_918</name>
</gene>
<accession>A0A7D3V7S9</accession>
<evidence type="ECO:0000256" key="1">
    <source>
        <dbReference type="SAM" id="Phobius"/>
    </source>
</evidence>
<keyword evidence="1" id="KW-1133">Transmembrane helix</keyword>
<dbReference type="SUPFAM" id="SSF88874">
    <property type="entry name" value="Receptor-binding domain of short tail fibre protein gp12"/>
    <property type="match status" value="1"/>
</dbReference>
<protein>
    <submittedName>
        <fullName evidence="2">Phage tail collar domain-containing protein</fullName>
    </submittedName>
</protein>
<evidence type="ECO:0000313" key="2">
    <source>
        <dbReference type="EMBL" id="QKF94376.1"/>
    </source>
</evidence>
<dbReference type="EMBL" id="MT418680">
    <property type="protein sequence ID" value="QKF94376.1"/>
    <property type="molecule type" value="Genomic_DNA"/>
</dbReference>
<reference evidence="2 3" key="1">
    <citation type="submission" date="2020-04" db="EMBL/GenBank/DDBJ databases">
        <title>Advantages and limits of metagenomic assembly and binning of a giant virus.</title>
        <authorList>
            <person name="Schulz F."/>
            <person name="Andreani J."/>
            <person name="Francis R."/>
            <person name="Boudjemaa H."/>
            <person name="Bou Khalil J.Y."/>
            <person name="Lee J."/>
            <person name="La Scola B."/>
            <person name="Woyke T."/>
        </authorList>
    </citation>
    <scope>NUCLEOTIDE SEQUENCE [LARGE SCALE GENOMIC DNA]</scope>
    <source>
        <strain evidence="2 3">FV1/VV64</strain>
    </source>
</reference>
<name>A0A7D3V7S9_9VIRU</name>
<sequence length="194" mass="21262">MENKQLYFLGLIVIISIVCIFFLLYFKSDKKEHLEATDNILSTLDFVKTKLIVKNMIIMWSGADNAIPQGWALCNGQNGTPDLRDRFIVGSGGKYPSGSQGGNEQVTLSVNQLPSHNHPYCDIAVAESANAGAMKSDKLKGLRQSGSESGMPGIDGSDTDNNFFCIPRNTDMSGGNQAVDIRPKYYSLAFIMRL</sequence>
<keyword evidence="1" id="KW-0472">Membrane</keyword>
<evidence type="ECO:0000313" key="3">
    <source>
        <dbReference type="Proteomes" id="UP001162001"/>
    </source>
</evidence>
<dbReference type="CDD" id="cd22641">
    <property type="entry name" value="C24-like"/>
    <property type="match status" value="1"/>
</dbReference>
<keyword evidence="1" id="KW-0812">Transmembrane</keyword>
<keyword evidence="3" id="KW-1185">Reference proteome</keyword>
<feature type="transmembrane region" description="Helical" evidence="1">
    <location>
        <begin position="6"/>
        <end position="26"/>
    </location>
</feature>
<dbReference type="Proteomes" id="UP001162001">
    <property type="component" value="Segment"/>
</dbReference>
<proteinExistence type="predicted"/>